<accession>F5XXJ7</accession>
<evidence type="ECO:0000256" key="1">
    <source>
        <dbReference type="SAM" id="MobiDB-lite"/>
    </source>
</evidence>
<dbReference type="Proteomes" id="UP000008385">
    <property type="component" value="Chromosome"/>
</dbReference>
<feature type="region of interest" description="Disordered" evidence="1">
    <location>
        <begin position="205"/>
        <end position="225"/>
    </location>
</feature>
<dbReference type="eggNOG" id="ENOG50330E3">
    <property type="taxonomic scope" value="Bacteria"/>
</dbReference>
<keyword evidence="4" id="KW-1185">Reference proteome</keyword>
<dbReference type="EMBL" id="CP000245">
    <property type="protein sequence ID" value="AEG91800.1"/>
    <property type="molecule type" value="Genomic_DNA"/>
</dbReference>
<evidence type="ECO:0000313" key="4">
    <source>
        <dbReference type="Proteomes" id="UP000008385"/>
    </source>
</evidence>
<feature type="domain" description="DUF4136" evidence="2">
    <location>
        <begin position="46"/>
        <end position="188"/>
    </location>
</feature>
<proteinExistence type="predicted"/>
<feature type="compositionally biased region" description="Low complexity" evidence="1">
    <location>
        <begin position="207"/>
        <end position="225"/>
    </location>
</feature>
<dbReference type="PROSITE" id="PS51257">
    <property type="entry name" value="PROKAR_LIPOPROTEIN"/>
    <property type="match status" value="1"/>
</dbReference>
<sequence>MTRATLRWAGAWLILAATLLAGCGTGYRLDNTVQSFSSLPTLPPNPTYRFERLPSQQQLPGQTELEALADPALFRAGLRRDDAAPRYSVQVSARAQRVLSPWADPWDYGWGWGGGFGFHSGVGLGVGYGAPLFPRWEQPWYHREVAVIVRDIASNRVVFESRAVNDGPWMDNNTVIAAMFDAALHGFPNPPAGVRRVDVQVGGTQQARAAAPAAAPAPAASAPAR</sequence>
<name>F5XXJ7_RAMTT</name>
<evidence type="ECO:0000313" key="3">
    <source>
        <dbReference type="EMBL" id="AEG91800.1"/>
    </source>
</evidence>
<organism evidence="3 4">
    <name type="scientific">Ramlibacter tataouinensis (strain ATCC BAA-407 / DSM 14655 / LMG 21543 / TTB310)</name>
    <dbReference type="NCBI Taxonomy" id="365046"/>
    <lineage>
        <taxon>Bacteria</taxon>
        <taxon>Pseudomonadati</taxon>
        <taxon>Pseudomonadota</taxon>
        <taxon>Betaproteobacteria</taxon>
        <taxon>Burkholderiales</taxon>
        <taxon>Comamonadaceae</taxon>
        <taxon>Ramlibacter</taxon>
    </lineage>
</organism>
<dbReference type="InterPro" id="IPR025411">
    <property type="entry name" value="DUF4136"/>
</dbReference>
<dbReference type="KEGG" id="rta:Rta_07190"/>
<protein>
    <recommendedName>
        <fullName evidence="2">DUF4136 domain-containing protein</fullName>
    </recommendedName>
</protein>
<dbReference type="STRING" id="365046.Rta_07190"/>
<reference evidence="4" key="1">
    <citation type="submission" date="2006-01" db="EMBL/GenBank/DDBJ databases">
        <title>Genome of the cyst-dividing bacterium Ramlibacter tataouinensis.</title>
        <authorList>
            <person name="Barakat M."/>
            <person name="Ortet P."/>
            <person name="De Luca G."/>
            <person name="Jourlin-Castelli C."/>
            <person name="Ansaldi M."/>
            <person name="Py B."/>
            <person name="Fichant G."/>
            <person name="Coutinho P."/>
            <person name="Voulhoux R."/>
            <person name="Bastien O."/>
            <person name="Roy S."/>
            <person name="Marechal E."/>
            <person name="Henrissat B."/>
            <person name="Quentin Y."/>
            <person name="Noirot P."/>
            <person name="Filloux A."/>
            <person name="Mejean V."/>
            <person name="DuBow M."/>
            <person name="Barras F."/>
            <person name="Heulin T."/>
        </authorList>
    </citation>
    <scope>NUCLEOTIDE SEQUENCE [LARGE SCALE GENOMIC DNA]</scope>
    <source>
        <strain evidence="4">ATCC BAA-407 / DSM 14655 / LMG 21543 / TTB310</strain>
    </source>
</reference>
<dbReference type="HOGENOM" id="CLU_107152_0_0_4"/>
<gene>
    <name evidence="3" type="ordered locus">Rta_07190</name>
</gene>
<evidence type="ECO:0000259" key="2">
    <source>
        <dbReference type="Pfam" id="PF13590"/>
    </source>
</evidence>
<reference evidence="3 4" key="2">
    <citation type="journal article" date="2011" name="PLoS ONE">
        <title>The Cyst-Dividing Bacterium Ramlibacter tataouinensis TTB310 Genome Reveals a Well-Stocked Toolbox for Adaptation to a Desert Environment.</title>
        <authorList>
            <person name="De Luca G."/>
            <person name="Barakat M."/>
            <person name="Ortet P."/>
            <person name="Fochesato S."/>
            <person name="Jourlin-Castelli C."/>
            <person name="Ansaldi M."/>
            <person name="Py B."/>
            <person name="Fichant G."/>
            <person name="Coutinho P.M."/>
            <person name="Voulhoux R."/>
            <person name="Bastien O."/>
            <person name="Marechal E."/>
            <person name="Henrissat B."/>
            <person name="Quentin Y."/>
            <person name="Noirot P."/>
            <person name="Filloux A."/>
            <person name="Mejean V."/>
            <person name="Dubow M.S."/>
            <person name="Barras F."/>
            <person name="Barbe V."/>
            <person name="Weissenbach J."/>
            <person name="Mihalcescu I."/>
            <person name="Vermeglio A."/>
            <person name="Achouak W."/>
            <person name="Heulin T."/>
        </authorList>
    </citation>
    <scope>NUCLEOTIDE SEQUENCE [LARGE SCALE GENOMIC DNA]</scope>
    <source>
        <strain evidence="4">ATCC BAA-407 / DSM 14655 / LMG 21543 / TTB310</strain>
    </source>
</reference>
<dbReference type="Pfam" id="PF13590">
    <property type="entry name" value="DUF4136"/>
    <property type="match status" value="1"/>
</dbReference>
<dbReference type="AlphaFoldDB" id="F5XXJ7"/>
<dbReference type="RefSeq" id="WP_013900033.1">
    <property type="nucleotide sequence ID" value="NC_015677.1"/>
</dbReference>